<keyword evidence="2" id="KW-1133">Transmembrane helix</keyword>
<evidence type="ECO:0000313" key="4">
    <source>
        <dbReference type="Proteomes" id="UP000281553"/>
    </source>
</evidence>
<feature type="region of interest" description="Disordered" evidence="1">
    <location>
        <begin position="165"/>
        <end position="184"/>
    </location>
</feature>
<dbReference type="EMBL" id="UYRU01064495">
    <property type="protein sequence ID" value="VDN16051.1"/>
    <property type="molecule type" value="Genomic_DNA"/>
</dbReference>
<accession>A0A3P7MDT9</accession>
<dbReference type="AlphaFoldDB" id="A0A3P7MDT9"/>
<dbReference type="Proteomes" id="UP000281553">
    <property type="component" value="Unassembled WGS sequence"/>
</dbReference>
<gene>
    <name evidence="3" type="ORF">DILT_LOCUS11882</name>
</gene>
<dbReference type="InterPro" id="IPR036116">
    <property type="entry name" value="FN3_sf"/>
</dbReference>
<proteinExistence type="predicted"/>
<feature type="transmembrane region" description="Helical" evidence="2">
    <location>
        <begin position="195"/>
        <end position="220"/>
    </location>
</feature>
<keyword evidence="2" id="KW-0812">Transmembrane</keyword>
<protein>
    <recommendedName>
        <fullName evidence="5">Fibronectin type-III domain-containing protein</fullName>
    </recommendedName>
</protein>
<reference evidence="3 4" key="1">
    <citation type="submission" date="2018-11" db="EMBL/GenBank/DDBJ databases">
        <authorList>
            <consortium name="Pathogen Informatics"/>
        </authorList>
    </citation>
    <scope>NUCLEOTIDE SEQUENCE [LARGE SCALE GENOMIC DNA]</scope>
</reference>
<keyword evidence="2" id="KW-0472">Membrane</keyword>
<dbReference type="OrthoDB" id="6263932at2759"/>
<name>A0A3P7MDT9_DIBLA</name>
<evidence type="ECO:0008006" key="5">
    <source>
        <dbReference type="Google" id="ProtNLM"/>
    </source>
</evidence>
<evidence type="ECO:0000256" key="2">
    <source>
        <dbReference type="SAM" id="Phobius"/>
    </source>
</evidence>
<dbReference type="SUPFAM" id="SSF49265">
    <property type="entry name" value="Fibronectin type III"/>
    <property type="match status" value="1"/>
</dbReference>
<evidence type="ECO:0000256" key="1">
    <source>
        <dbReference type="SAM" id="MobiDB-lite"/>
    </source>
</evidence>
<feature type="non-terminal residue" evidence="3">
    <location>
        <position position="238"/>
    </location>
</feature>
<organism evidence="3 4">
    <name type="scientific">Dibothriocephalus latus</name>
    <name type="common">Fish tapeworm</name>
    <name type="synonym">Diphyllobothrium latum</name>
    <dbReference type="NCBI Taxonomy" id="60516"/>
    <lineage>
        <taxon>Eukaryota</taxon>
        <taxon>Metazoa</taxon>
        <taxon>Spiralia</taxon>
        <taxon>Lophotrochozoa</taxon>
        <taxon>Platyhelminthes</taxon>
        <taxon>Cestoda</taxon>
        <taxon>Eucestoda</taxon>
        <taxon>Diphyllobothriidea</taxon>
        <taxon>Diphyllobothriidae</taxon>
        <taxon>Dibothriocephalus</taxon>
    </lineage>
</organism>
<evidence type="ECO:0000313" key="3">
    <source>
        <dbReference type="EMBL" id="VDN16051.1"/>
    </source>
</evidence>
<sequence length="238" mass="27053">MWAKVLCHVDHLAHVCFNWFKLRSIRWKPGGAVYVKWVLYKMRVGFPIDHFILLFRKVIRLPNGETGYSGFQYVIVPGHLDEYKVSGLESHSNYMFVVYGVHEPPQMRPSEAIFTGGLNDRKITQFSQEVFVPAETSRLTPVPSLFFSLSSSMIPRARQTEPNVIGLNPPSQASDETPPTKPRLFDMNSTSSNSLMFLILGVLAGFMLTVMLALVAVCFCRQHREKLRLLAQMNSNTK</sequence>
<keyword evidence="4" id="KW-1185">Reference proteome</keyword>